<dbReference type="PANTHER" id="PTHR31034">
    <property type="entry name" value="TRANSMEMBRANE PROTEIN 101"/>
    <property type="match status" value="1"/>
</dbReference>
<dbReference type="EMBL" id="VZRV01007379">
    <property type="protein sequence ID" value="NWW23908.1"/>
    <property type="molecule type" value="Genomic_DNA"/>
</dbReference>
<dbReference type="GO" id="GO:0043123">
    <property type="term" value="P:positive regulation of canonical NF-kappaB signal transduction"/>
    <property type="evidence" value="ECO:0007669"/>
    <property type="project" value="TreeGrafter"/>
</dbReference>
<keyword evidence="1" id="KW-0472">Membrane</keyword>
<proteinExistence type="predicted"/>
<name>A0A7K6LI61_9CORV</name>
<feature type="transmembrane region" description="Helical" evidence="1">
    <location>
        <begin position="33"/>
        <end position="52"/>
    </location>
</feature>
<evidence type="ECO:0000256" key="1">
    <source>
        <dbReference type="SAM" id="Phobius"/>
    </source>
</evidence>
<gene>
    <name evidence="2" type="primary">Tmem101</name>
    <name evidence="2" type="ORF">FALFRO_R05804</name>
</gene>
<dbReference type="Proteomes" id="UP000534626">
    <property type="component" value="Unassembled WGS sequence"/>
</dbReference>
<feature type="non-terminal residue" evidence="2">
    <location>
        <position position="239"/>
    </location>
</feature>
<reference evidence="2 3" key="1">
    <citation type="submission" date="2019-09" db="EMBL/GenBank/DDBJ databases">
        <title>Bird 10,000 Genomes (B10K) Project - Family phase.</title>
        <authorList>
            <person name="Zhang G."/>
        </authorList>
    </citation>
    <scope>NUCLEOTIDE SEQUENCE [LARGE SCALE GENOMIC DNA]</scope>
    <source>
        <strain evidence="2">B10K-DU-029-77</strain>
    </source>
</reference>
<protein>
    <submittedName>
        <fullName evidence="2">TM101 protein</fullName>
    </submittedName>
</protein>
<feature type="transmembrane region" description="Helical" evidence="1">
    <location>
        <begin position="6"/>
        <end position="26"/>
    </location>
</feature>
<dbReference type="AlphaFoldDB" id="A0A7K6LI61"/>
<dbReference type="OrthoDB" id="6082754at2759"/>
<organism evidence="2 3">
    <name type="scientific">Falcunculus frontatus</name>
    <name type="common">Eastern shriketit</name>
    <dbReference type="NCBI Taxonomy" id="254539"/>
    <lineage>
        <taxon>Eukaryota</taxon>
        <taxon>Metazoa</taxon>
        <taxon>Chordata</taxon>
        <taxon>Craniata</taxon>
        <taxon>Vertebrata</taxon>
        <taxon>Euteleostomi</taxon>
        <taxon>Archelosauria</taxon>
        <taxon>Archosauria</taxon>
        <taxon>Dinosauria</taxon>
        <taxon>Saurischia</taxon>
        <taxon>Theropoda</taxon>
        <taxon>Coelurosauria</taxon>
        <taxon>Aves</taxon>
        <taxon>Neognathae</taxon>
        <taxon>Neoaves</taxon>
        <taxon>Telluraves</taxon>
        <taxon>Australaves</taxon>
        <taxon>Passeriformes</taxon>
        <taxon>Corvoidea</taxon>
        <taxon>Pachycephalidae</taxon>
        <taxon>Falcunculus</taxon>
    </lineage>
</organism>
<dbReference type="PANTHER" id="PTHR31034:SF2">
    <property type="entry name" value="TRANSMEMBRANE PROTEIN 101"/>
    <property type="match status" value="1"/>
</dbReference>
<keyword evidence="3" id="KW-1185">Reference proteome</keyword>
<feature type="transmembrane region" description="Helical" evidence="1">
    <location>
        <begin position="189"/>
        <end position="209"/>
    </location>
</feature>
<feature type="transmembrane region" description="Helical" evidence="1">
    <location>
        <begin position="91"/>
        <end position="110"/>
    </location>
</feature>
<sequence length="239" mass="26011">RRKPDIPVPYLYVDMGVAVLCASFMSFGVKRRWFALGAALQLAVATYAAHVGGHVHYGDWLKVRASPAPPSPRRGGPGVAVAVTVTPQVRMYSRTIAIIGGFLILASGAGELYRQKPRSRSLQSTGQVFLGIYLICQAYSLQHSTEDRLAYLDHLLGGELALQLLFLLYGLLALAFLSGYYVRAAAQVLAVLLPLAILLIDGNLGYWHALRRVEFWNQMKLIGQNVGIFGAVVILATDG</sequence>
<feature type="transmembrane region" description="Helical" evidence="1">
    <location>
        <begin position="122"/>
        <end position="140"/>
    </location>
</feature>
<keyword evidence="1" id="KW-1133">Transmembrane helix</keyword>
<dbReference type="Pfam" id="PF15111">
    <property type="entry name" value="TMEM101"/>
    <property type="match status" value="2"/>
</dbReference>
<evidence type="ECO:0000313" key="2">
    <source>
        <dbReference type="EMBL" id="NWW23908.1"/>
    </source>
</evidence>
<comment type="caution">
    <text evidence="2">The sequence shown here is derived from an EMBL/GenBank/DDBJ whole genome shotgun (WGS) entry which is preliminary data.</text>
</comment>
<keyword evidence="1" id="KW-0812">Transmembrane</keyword>
<feature type="transmembrane region" description="Helical" evidence="1">
    <location>
        <begin position="160"/>
        <end position="182"/>
    </location>
</feature>
<feature type="non-terminal residue" evidence="2">
    <location>
        <position position="1"/>
    </location>
</feature>
<evidence type="ECO:0000313" key="3">
    <source>
        <dbReference type="Proteomes" id="UP000534626"/>
    </source>
</evidence>
<accession>A0A7K6LI61</accession>
<dbReference type="InterPro" id="IPR029371">
    <property type="entry name" value="TMEM101"/>
</dbReference>